<keyword evidence="1" id="KW-0472">Membrane</keyword>
<dbReference type="AlphaFoldDB" id="A0A0B4CYU9"/>
<keyword evidence="1" id="KW-0812">Transmembrane</keyword>
<dbReference type="RefSeq" id="WP_039412715.1">
    <property type="nucleotide sequence ID" value="NZ_JWSZ01000002.1"/>
</dbReference>
<feature type="transmembrane region" description="Helical" evidence="1">
    <location>
        <begin position="35"/>
        <end position="54"/>
    </location>
</feature>
<sequence>MNFRVHATLSALAIAFTTYLAIGGLVWTVAPQMPLVLVCAVALYLATTWICVFWNSGALPTRRDPITGDLGRSSVLPAWAAVLALAAAVLVPNATWLAVQPDARGADVGTWSLGAVGALLTIVMVRRRPWIAWSGVVVLAAEAAFWIGPAAALALGVVGAVLWVGVAQLLTWLVDRAARDTAELTALQRAASEWLASQAGMRRERRTQVQRALALAGPVLTRTIEAAGRLSEDERRAARIAEEALRDELRGSALLDAEVRAALAAARERGTTVSVLDEGGLDGLSPAERAAVRSRLAAVLAEADSDRVYVRAATHEDVAVTVVGRSAAEDGEDEVDLWSEIPRRP</sequence>
<evidence type="ECO:0000313" key="3">
    <source>
        <dbReference type="Proteomes" id="UP000031202"/>
    </source>
</evidence>
<gene>
    <name evidence="2" type="ORF">RM52_02805</name>
</gene>
<evidence type="ECO:0000256" key="1">
    <source>
        <dbReference type="SAM" id="Phobius"/>
    </source>
</evidence>
<keyword evidence="1" id="KW-1133">Transmembrane helix</keyword>
<dbReference type="Proteomes" id="UP000031202">
    <property type="component" value="Unassembled WGS sequence"/>
</dbReference>
<feature type="transmembrane region" description="Helical" evidence="1">
    <location>
        <begin position="153"/>
        <end position="174"/>
    </location>
</feature>
<feature type="transmembrane region" description="Helical" evidence="1">
    <location>
        <begin position="7"/>
        <end position="29"/>
    </location>
</feature>
<comment type="caution">
    <text evidence="2">The sequence shown here is derived from an EMBL/GenBank/DDBJ whole genome shotgun (WGS) entry which is preliminary data.</text>
</comment>
<feature type="transmembrane region" description="Helical" evidence="1">
    <location>
        <begin position="130"/>
        <end position="147"/>
    </location>
</feature>
<feature type="transmembrane region" description="Helical" evidence="1">
    <location>
        <begin position="108"/>
        <end position="125"/>
    </location>
</feature>
<proteinExistence type="predicted"/>
<evidence type="ECO:0000313" key="2">
    <source>
        <dbReference type="EMBL" id="KIC59586.1"/>
    </source>
</evidence>
<feature type="transmembrane region" description="Helical" evidence="1">
    <location>
        <begin position="75"/>
        <end position="96"/>
    </location>
</feature>
<accession>A0A0B4CYU9</accession>
<reference evidence="2 3" key="1">
    <citation type="submission" date="2014-12" db="EMBL/GenBank/DDBJ databases">
        <title>Genome sequencing of Microbacterium hominis TPW29.</title>
        <authorList>
            <person name="Tan P.W."/>
            <person name="Chan K.-G."/>
        </authorList>
    </citation>
    <scope>NUCLEOTIDE SEQUENCE [LARGE SCALE GENOMIC DNA]</scope>
    <source>
        <strain evidence="2 3">TPW29</strain>
    </source>
</reference>
<name>A0A0B4CYU9_9MICO</name>
<dbReference type="EMBL" id="JWSZ01000002">
    <property type="protein sequence ID" value="KIC59586.1"/>
    <property type="molecule type" value="Genomic_DNA"/>
</dbReference>
<protein>
    <submittedName>
        <fullName evidence="2">Uncharacterized protein</fullName>
    </submittedName>
</protein>
<organism evidence="2 3">
    <name type="scientific">Microbacterium hominis</name>
    <dbReference type="NCBI Taxonomy" id="162426"/>
    <lineage>
        <taxon>Bacteria</taxon>
        <taxon>Bacillati</taxon>
        <taxon>Actinomycetota</taxon>
        <taxon>Actinomycetes</taxon>
        <taxon>Micrococcales</taxon>
        <taxon>Microbacteriaceae</taxon>
        <taxon>Microbacterium</taxon>
    </lineage>
</organism>